<accession>A0A811TE64</accession>
<dbReference type="AlphaFoldDB" id="A0A811TE64"/>
<reference evidence="1" key="1">
    <citation type="submission" date="2020-10" db="EMBL/GenBank/DDBJ databases">
        <authorList>
            <person name="Hahn C.J."/>
            <person name="Laso-Perez R."/>
            <person name="Vulcano F."/>
            <person name="Vaziourakis K.-M."/>
            <person name="Stokke R."/>
            <person name="Steen I.H."/>
            <person name="Teske A."/>
            <person name="Boetius A."/>
            <person name="Liebeke M."/>
            <person name="Amann R."/>
            <person name="Knittel K."/>
        </authorList>
    </citation>
    <scope>NUCLEOTIDE SEQUENCE</scope>
    <source>
        <strain evidence="1">Gfbio:e3339647-f889-4370-9287-4fb5cb688e4c:AG392O15_GoMArc1</strain>
    </source>
</reference>
<protein>
    <submittedName>
        <fullName evidence="1">Uncharacterized protein</fullName>
    </submittedName>
</protein>
<proteinExistence type="predicted"/>
<sequence>MVGTVIFEGKYNTDISKFATMEEIDNFVAEKEGKMLDIVLLGDDLITSRGDIFPLLDTDIDNAFDKALKK</sequence>
<comment type="caution">
    <text evidence="1">The sequence shown here is derived from an EMBL/GenBank/DDBJ whole genome shotgun (WGS) entry which is preliminary data.</text>
</comment>
<organism evidence="1 2">
    <name type="scientific">Candidatus Argoarchaeum ethanivorans</name>
    <dbReference type="NCBI Taxonomy" id="2608793"/>
    <lineage>
        <taxon>Archaea</taxon>
        <taxon>Methanobacteriati</taxon>
        <taxon>Methanobacteriota</taxon>
        <taxon>Stenosarchaea group</taxon>
        <taxon>Methanomicrobia</taxon>
        <taxon>Methanosarcinales</taxon>
        <taxon>Methanosarcinales incertae sedis</taxon>
        <taxon>GOM Arc I cluster</taxon>
        <taxon>Candidatus Argoarchaeum</taxon>
    </lineage>
</organism>
<dbReference type="EMBL" id="CAJHIO010000019">
    <property type="protein sequence ID" value="CAD6492807.1"/>
    <property type="molecule type" value="Genomic_DNA"/>
</dbReference>
<name>A0A811TE64_9EURY</name>
<evidence type="ECO:0000313" key="1">
    <source>
        <dbReference type="EMBL" id="CAD6492807.1"/>
    </source>
</evidence>
<evidence type="ECO:0000313" key="2">
    <source>
        <dbReference type="Proteomes" id="UP000610373"/>
    </source>
</evidence>
<dbReference type="Proteomes" id="UP000610373">
    <property type="component" value="Unassembled WGS sequence"/>
</dbReference>
<gene>
    <name evidence="1" type="ORF">CHKLHMKO_00348</name>
</gene>